<organism evidence="1 2">
    <name type="scientific">Gigaspora margarita</name>
    <dbReference type="NCBI Taxonomy" id="4874"/>
    <lineage>
        <taxon>Eukaryota</taxon>
        <taxon>Fungi</taxon>
        <taxon>Fungi incertae sedis</taxon>
        <taxon>Mucoromycota</taxon>
        <taxon>Glomeromycotina</taxon>
        <taxon>Glomeromycetes</taxon>
        <taxon>Diversisporales</taxon>
        <taxon>Gigasporaceae</taxon>
        <taxon>Gigaspora</taxon>
    </lineage>
</organism>
<dbReference type="AlphaFoldDB" id="A0A8H4EG83"/>
<dbReference type="Proteomes" id="UP000439903">
    <property type="component" value="Unassembled WGS sequence"/>
</dbReference>
<keyword evidence="2" id="KW-1185">Reference proteome</keyword>
<sequence>MLARLTVLSKTVLRYKQQIVENHFKKICKFFNKNIDCLYAFNLDNYHSIHEIHRPNNTFLSSTKHFATCTTKKVDFLIPILANYNNITLFNLVNIDANNLCKYLKQIYSLLFDRKYKEERSMKDLQLVDFKELELHSFENYADALKMIINVPLLNNYLNQNVILIITNWPGQLFIRKIITYLKIQQSVTNISQV</sequence>
<comment type="caution">
    <text evidence="1">The sequence shown here is derived from an EMBL/GenBank/DDBJ whole genome shotgun (WGS) entry which is preliminary data.</text>
</comment>
<protein>
    <submittedName>
        <fullName evidence="1">Uncharacterized protein</fullName>
    </submittedName>
</protein>
<reference evidence="1 2" key="1">
    <citation type="journal article" date="2019" name="Environ. Microbiol.">
        <title>At the nexus of three kingdoms: the genome of the mycorrhizal fungus Gigaspora margarita provides insights into plant, endobacterial and fungal interactions.</title>
        <authorList>
            <person name="Venice F."/>
            <person name="Ghignone S."/>
            <person name="Salvioli di Fossalunga A."/>
            <person name="Amselem J."/>
            <person name="Novero M."/>
            <person name="Xianan X."/>
            <person name="Sedzielewska Toro K."/>
            <person name="Morin E."/>
            <person name="Lipzen A."/>
            <person name="Grigoriev I.V."/>
            <person name="Henrissat B."/>
            <person name="Martin F.M."/>
            <person name="Bonfante P."/>
        </authorList>
    </citation>
    <scope>NUCLEOTIDE SEQUENCE [LARGE SCALE GENOMIC DNA]</scope>
    <source>
        <strain evidence="1 2">BEG34</strain>
    </source>
</reference>
<dbReference type="EMBL" id="WTPW01000797">
    <property type="protein sequence ID" value="KAF0478848.1"/>
    <property type="molecule type" value="Genomic_DNA"/>
</dbReference>
<proteinExistence type="predicted"/>
<accession>A0A8H4EG83</accession>
<dbReference type="OrthoDB" id="2427178at2759"/>
<gene>
    <name evidence="1" type="ORF">F8M41_023942</name>
</gene>
<evidence type="ECO:0000313" key="1">
    <source>
        <dbReference type="EMBL" id="KAF0478848.1"/>
    </source>
</evidence>
<evidence type="ECO:0000313" key="2">
    <source>
        <dbReference type="Proteomes" id="UP000439903"/>
    </source>
</evidence>
<name>A0A8H4EG83_GIGMA</name>